<dbReference type="PANTHER" id="PTHR11730:SF6">
    <property type="entry name" value="AMMONIUM TRANSPORTER"/>
    <property type="match status" value="1"/>
</dbReference>
<keyword evidence="11" id="KW-1185">Reference proteome</keyword>
<evidence type="ECO:0000259" key="9">
    <source>
        <dbReference type="Pfam" id="PF00909"/>
    </source>
</evidence>
<feature type="transmembrane region" description="Helical" evidence="8">
    <location>
        <begin position="20"/>
        <end position="42"/>
    </location>
</feature>
<feature type="transmembrane region" description="Helical" evidence="8">
    <location>
        <begin position="99"/>
        <end position="118"/>
    </location>
</feature>
<keyword evidence="7 8" id="KW-0924">Ammonia transport</keyword>
<comment type="caution">
    <text evidence="10">The sequence shown here is derived from an EMBL/GenBank/DDBJ whole genome shotgun (WGS) entry which is preliminary data.</text>
</comment>
<reference evidence="10 11" key="1">
    <citation type="submission" date="2017-12" db="EMBL/GenBank/DDBJ databases">
        <title>Hemimetabolous genomes reveal molecular basis of termite eusociality.</title>
        <authorList>
            <person name="Harrison M.C."/>
            <person name="Jongepier E."/>
            <person name="Robertson H.M."/>
            <person name="Arning N."/>
            <person name="Bitard-Feildel T."/>
            <person name="Chao H."/>
            <person name="Childers C.P."/>
            <person name="Dinh H."/>
            <person name="Doddapaneni H."/>
            <person name="Dugan S."/>
            <person name="Gowin J."/>
            <person name="Greiner C."/>
            <person name="Han Y."/>
            <person name="Hu H."/>
            <person name="Hughes D.S.T."/>
            <person name="Huylmans A.-K."/>
            <person name="Kemena C."/>
            <person name="Kremer L.P.M."/>
            <person name="Lee S.L."/>
            <person name="Lopez-Ezquerra A."/>
            <person name="Mallet L."/>
            <person name="Monroy-Kuhn J.M."/>
            <person name="Moser A."/>
            <person name="Murali S.C."/>
            <person name="Muzny D.M."/>
            <person name="Otani S."/>
            <person name="Piulachs M.-D."/>
            <person name="Poelchau M."/>
            <person name="Qu J."/>
            <person name="Schaub F."/>
            <person name="Wada-Katsumata A."/>
            <person name="Worley K.C."/>
            <person name="Xie Q."/>
            <person name="Ylla G."/>
            <person name="Poulsen M."/>
            <person name="Gibbs R.A."/>
            <person name="Schal C."/>
            <person name="Richards S."/>
            <person name="Belles X."/>
            <person name="Korb J."/>
            <person name="Bornberg-Bauer E."/>
        </authorList>
    </citation>
    <scope>NUCLEOTIDE SEQUENCE [LARGE SCALE GENOMIC DNA]</scope>
    <source>
        <tissue evidence="10">Whole body</tissue>
    </source>
</reference>
<dbReference type="SUPFAM" id="SSF111352">
    <property type="entry name" value="Ammonium transporter"/>
    <property type="match status" value="1"/>
</dbReference>
<protein>
    <recommendedName>
        <fullName evidence="8">Ammonium transporter</fullName>
    </recommendedName>
</protein>
<dbReference type="Gene3D" id="1.10.3430.10">
    <property type="entry name" value="Ammonium transporter AmtB like domains"/>
    <property type="match status" value="1"/>
</dbReference>
<feature type="transmembrane region" description="Helical" evidence="8">
    <location>
        <begin position="366"/>
        <end position="388"/>
    </location>
</feature>
<evidence type="ECO:0000256" key="7">
    <source>
        <dbReference type="ARBA" id="ARBA00023177"/>
    </source>
</evidence>
<dbReference type="EMBL" id="NEVH01016290">
    <property type="protein sequence ID" value="PNF26223.1"/>
    <property type="molecule type" value="Genomic_DNA"/>
</dbReference>
<keyword evidence="5 8" id="KW-1133">Transmembrane helix</keyword>
<evidence type="ECO:0000256" key="2">
    <source>
        <dbReference type="ARBA" id="ARBA00005887"/>
    </source>
</evidence>
<feature type="transmembrane region" description="Helical" evidence="8">
    <location>
        <begin position="166"/>
        <end position="186"/>
    </location>
</feature>
<dbReference type="InterPro" id="IPR029020">
    <property type="entry name" value="Ammonium/urea_transptr"/>
</dbReference>
<keyword evidence="3 8" id="KW-0813">Transport</keyword>
<dbReference type="PROSITE" id="PS01219">
    <property type="entry name" value="AMMONIUM_TRANSP"/>
    <property type="match status" value="1"/>
</dbReference>
<keyword evidence="6 8" id="KW-0472">Membrane</keyword>
<dbReference type="Pfam" id="PF00909">
    <property type="entry name" value="Ammonium_transp"/>
    <property type="match status" value="1"/>
</dbReference>
<feature type="domain" description="Ammonium transporter AmtB-like" evidence="9">
    <location>
        <begin position="18"/>
        <end position="415"/>
    </location>
</feature>
<dbReference type="InterPro" id="IPR024041">
    <property type="entry name" value="NH4_transpt_AmtB-like_dom"/>
</dbReference>
<dbReference type="STRING" id="105785.A0A2J7QCB8"/>
<evidence type="ECO:0000256" key="8">
    <source>
        <dbReference type="RuleBase" id="RU362002"/>
    </source>
</evidence>
<name>A0A2J7QCB8_9NEOP</name>
<evidence type="ECO:0000256" key="6">
    <source>
        <dbReference type="ARBA" id="ARBA00023136"/>
    </source>
</evidence>
<dbReference type="InParanoid" id="A0A2J7QCB8"/>
<dbReference type="GO" id="GO:0097272">
    <property type="term" value="P:ammonium homeostasis"/>
    <property type="evidence" value="ECO:0007669"/>
    <property type="project" value="TreeGrafter"/>
</dbReference>
<dbReference type="PANTHER" id="PTHR11730">
    <property type="entry name" value="AMMONIUM TRANSPORTER"/>
    <property type="match status" value="1"/>
</dbReference>
<comment type="subcellular location">
    <subcellularLocation>
        <location evidence="8">Cell membrane</location>
        <topology evidence="8">Multi-pass membrane protein</topology>
    </subcellularLocation>
    <subcellularLocation>
        <location evidence="1">Membrane</location>
        <topology evidence="1">Multi-pass membrane protein</topology>
    </subcellularLocation>
</comment>
<dbReference type="GO" id="GO:0005886">
    <property type="term" value="C:plasma membrane"/>
    <property type="evidence" value="ECO:0007669"/>
    <property type="project" value="UniProtKB-SubCell"/>
</dbReference>
<organism evidence="10 11">
    <name type="scientific">Cryptotermes secundus</name>
    <dbReference type="NCBI Taxonomy" id="105785"/>
    <lineage>
        <taxon>Eukaryota</taxon>
        <taxon>Metazoa</taxon>
        <taxon>Ecdysozoa</taxon>
        <taxon>Arthropoda</taxon>
        <taxon>Hexapoda</taxon>
        <taxon>Insecta</taxon>
        <taxon>Pterygota</taxon>
        <taxon>Neoptera</taxon>
        <taxon>Polyneoptera</taxon>
        <taxon>Dictyoptera</taxon>
        <taxon>Blattodea</taxon>
        <taxon>Blattoidea</taxon>
        <taxon>Termitoidae</taxon>
        <taxon>Kalotermitidae</taxon>
        <taxon>Cryptotermitinae</taxon>
        <taxon>Cryptotermes</taxon>
    </lineage>
</organism>
<keyword evidence="4 8" id="KW-0812">Transmembrane</keyword>
<feature type="transmembrane region" description="Helical" evidence="8">
    <location>
        <begin position="270"/>
        <end position="292"/>
    </location>
</feature>
<comment type="similarity">
    <text evidence="2 8">Belongs to the ammonia transporter channel (TC 1.A.11.2) family.</text>
</comment>
<dbReference type="NCBIfam" id="TIGR00836">
    <property type="entry name" value="amt"/>
    <property type="match status" value="1"/>
</dbReference>
<dbReference type="OrthoDB" id="534912at2759"/>
<evidence type="ECO:0000313" key="10">
    <source>
        <dbReference type="EMBL" id="PNF26223.1"/>
    </source>
</evidence>
<dbReference type="FunFam" id="1.10.3430.10:FF:000010">
    <property type="entry name" value="Ammonium transporter"/>
    <property type="match status" value="1"/>
</dbReference>
<comment type="caution">
    <text evidence="8">Lacks conserved residue(s) required for the propagation of feature annotation.</text>
</comment>
<dbReference type="GO" id="GO:0008519">
    <property type="term" value="F:ammonium channel activity"/>
    <property type="evidence" value="ECO:0007669"/>
    <property type="project" value="InterPro"/>
</dbReference>
<evidence type="ECO:0000256" key="5">
    <source>
        <dbReference type="ARBA" id="ARBA00022989"/>
    </source>
</evidence>
<accession>A0A2J7QCB8</accession>
<evidence type="ECO:0000313" key="11">
    <source>
        <dbReference type="Proteomes" id="UP000235965"/>
    </source>
</evidence>
<dbReference type="Proteomes" id="UP000235965">
    <property type="component" value="Unassembled WGS sequence"/>
</dbReference>
<gene>
    <name evidence="10" type="ORF">B7P43_G03714</name>
</gene>
<feature type="transmembrane region" description="Helical" evidence="8">
    <location>
        <begin position="207"/>
        <end position="226"/>
    </location>
</feature>
<proteinExistence type="inferred from homology"/>
<dbReference type="AlphaFoldDB" id="A0A2J7QCB8"/>
<sequence>MATNSSDLDELKKNVDHVFIMTNAIIVCLMQCGFACLEAGAVRSKNTTNIMMKNIMDIFLSCLSYWLVGYALAYGEGNSVLGYTYWAGVGLPAEKMSHWFFQFIFAATAATIVSGAVAERCNFAAYIVYSIGISGIVYPPISHWVWTEVGWLNRLGYVDFSGCGPVHLLGGVCSFVGAVFLGPRLGRFGNKYDESEKEEIVGHSIPLVGIGAMILITGFLSFNGGSLGSMTNPGDGEIIARVITNTVLGGTGGGIATLCATKLGLLGAPFWNFSFTVNATLIGMVSVCAGVNNMTMWASFACGITAAPIYILIRYIMIWCKVDDPLDAVAVHFGGGFWGLIAASIFDNNGFVFGAAYESAMILAYRMVGAAAIIVWGGLASCVMFGTLKYLGKLRVSEEEERKGLDLAMHNEPGYHPLGWNNYPPVTLWQPPLHVSVFPTIDVTHRGGKHRHNAHTRHISDCMNEAFVDTENGGHPVQESSKM</sequence>
<evidence type="ECO:0000256" key="1">
    <source>
        <dbReference type="ARBA" id="ARBA00004141"/>
    </source>
</evidence>
<feature type="transmembrane region" description="Helical" evidence="8">
    <location>
        <begin position="125"/>
        <end position="146"/>
    </location>
</feature>
<evidence type="ECO:0000256" key="4">
    <source>
        <dbReference type="ARBA" id="ARBA00022692"/>
    </source>
</evidence>
<dbReference type="InterPro" id="IPR001905">
    <property type="entry name" value="Ammonium_transpt"/>
</dbReference>
<feature type="transmembrane region" description="Helical" evidence="8">
    <location>
        <begin position="329"/>
        <end position="346"/>
    </location>
</feature>
<evidence type="ECO:0000256" key="3">
    <source>
        <dbReference type="ARBA" id="ARBA00022448"/>
    </source>
</evidence>
<feature type="transmembrane region" description="Helical" evidence="8">
    <location>
        <begin position="298"/>
        <end position="317"/>
    </location>
</feature>
<dbReference type="InterPro" id="IPR018047">
    <property type="entry name" value="Ammonium_transpt_CS"/>
</dbReference>